<dbReference type="Proteomes" id="UP000189966">
    <property type="component" value="Unassembled WGS sequence"/>
</dbReference>
<gene>
    <name evidence="1" type="ORF">CZ809_03554</name>
</gene>
<dbReference type="AlphaFoldDB" id="A0A1T5I4B3"/>
<organism evidence="1 2">
    <name type="scientific">Photobacterium piscicola</name>
    <dbReference type="NCBI Taxonomy" id="1378299"/>
    <lineage>
        <taxon>Bacteria</taxon>
        <taxon>Pseudomonadati</taxon>
        <taxon>Pseudomonadota</taxon>
        <taxon>Gammaproteobacteria</taxon>
        <taxon>Vibrionales</taxon>
        <taxon>Vibrionaceae</taxon>
        <taxon>Photobacterium</taxon>
    </lineage>
</organism>
<proteinExistence type="predicted"/>
<reference evidence="1 2" key="1">
    <citation type="submission" date="2017-02" db="EMBL/GenBank/DDBJ databases">
        <authorList>
            <person name="Peterson S.W."/>
        </authorList>
    </citation>
    <scope>NUCLEOTIDE SEQUENCE [LARGE SCALE GENOMIC DNA]</scope>
    <source>
        <strain evidence="2">type strain: NCCB 100098</strain>
    </source>
</reference>
<name>A0A1T5I4B3_9GAMM</name>
<protein>
    <submittedName>
        <fullName evidence="1">Uncharacterized protein</fullName>
    </submittedName>
</protein>
<sequence length="36" mass="4181">MPAFFIVIFNPVIATPYTSLHFNFICAFFAITQRKN</sequence>
<accession>A0A1T5I4B3</accession>
<evidence type="ECO:0000313" key="2">
    <source>
        <dbReference type="Proteomes" id="UP000189966"/>
    </source>
</evidence>
<dbReference type="EMBL" id="FUZI01000010">
    <property type="protein sequence ID" value="SKC33947.1"/>
    <property type="molecule type" value="Genomic_DNA"/>
</dbReference>
<evidence type="ECO:0000313" key="1">
    <source>
        <dbReference type="EMBL" id="SKC33947.1"/>
    </source>
</evidence>